<organism evidence="1 2">
    <name type="scientific">Hirsutella rhossiliensis</name>
    <dbReference type="NCBI Taxonomy" id="111463"/>
    <lineage>
        <taxon>Eukaryota</taxon>
        <taxon>Fungi</taxon>
        <taxon>Dikarya</taxon>
        <taxon>Ascomycota</taxon>
        <taxon>Pezizomycotina</taxon>
        <taxon>Sordariomycetes</taxon>
        <taxon>Hypocreomycetidae</taxon>
        <taxon>Hypocreales</taxon>
        <taxon>Ophiocordycipitaceae</taxon>
        <taxon>Hirsutella</taxon>
    </lineage>
</organism>
<dbReference type="Gene3D" id="1.10.150.240">
    <property type="entry name" value="Putative phosphatase, domain 2"/>
    <property type="match status" value="1"/>
</dbReference>
<dbReference type="EMBL" id="JAIZPD010000003">
    <property type="protein sequence ID" value="KAH0964825.1"/>
    <property type="molecule type" value="Genomic_DNA"/>
</dbReference>
<dbReference type="Proteomes" id="UP000824596">
    <property type="component" value="Unassembled WGS sequence"/>
</dbReference>
<dbReference type="Gene3D" id="3.40.50.1000">
    <property type="entry name" value="HAD superfamily/HAD-like"/>
    <property type="match status" value="1"/>
</dbReference>
<accession>A0A9P8N0U0</accession>
<dbReference type="InterPro" id="IPR036412">
    <property type="entry name" value="HAD-like_sf"/>
</dbReference>
<proteinExistence type="predicted"/>
<protein>
    <submittedName>
        <fullName evidence="1">HAD-like protein</fullName>
    </submittedName>
</protein>
<evidence type="ECO:0000313" key="1">
    <source>
        <dbReference type="EMBL" id="KAH0964825.1"/>
    </source>
</evidence>
<dbReference type="OrthoDB" id="2012566at2759"/>
<dbReference type="GeneID" id="68351970"/>
<sequence length="462" mass="52392">MSFPPFSPPCTGILVEISNIILDSSFNALTATTVNTFKSIICCSATSQYQRGELTKSEYFQRLQTEFQLTSSVDEAFAQVESTYAINTSLLSFLKELKNSLGGLRVYAVANIGKEDFDSLLALPMEWNVFDHIFTSSEMGMRKPELRFFHHIFNCIGQTLEELIFVDWDVDNVVTALSLGMKGIKFDGVRETRRTLKAMLFDPIQRSKDFLYRRRKTFDSVSTNGVTIHENFAQLMILEATGDAGLVEIDTHEVTWNYFIGPPILTQADFPNDLDTTALALTILKQPDQVIHEAINRMLEFVNEDGLPLTYFSSFKNRIDPVVCVNVLGLFFQHGRGHELPSTLEWLRKVLVRRAYIYGTAFYPSPEEFLFFFARFLRLIRFSHPSLHDELAVLLVPRLKERFGISDRADLEALLAMQCEDGGWEMGVLYQYASKKLKIGNRGVSTALAMRAIKGVSKSLVV</sequence>
<dbReference type="PANTHER" id="PTHR43611">
    <property type="entry name" value="ALPHA-D-GLUCOSE 1-PHOSPHATE PHOSPHATASE"/>
    <property type="match status" value="1"/>
</dbReference>
<comment type="caution">
    <text evidence="1">The sequence shown here is derived from an EMBL/GenBank/DDBJ whole genome shotgun (WGS) entry which is preliminary data.</text>
</comment>
<name>A0A9P8N0U0_9HYPO</name>
<evidence type="ECO:0000313" key="2">
    <source>
        <dbReference type="Proteomes" id="UP000824596"/>
    </source>
</evidence>
<keyword evidence="2" id="KW-1185">Reference proteome</keyword>
<dbReference type="PANTHER" id="PTHR43611:SF3">
    <property type="entry name" value="FLAVIN MONONUCLEOTIDE HYDROLASE 1, CHLOROPLATIC"/>
    <property type="match status" value="1"/>
</dbReference>
<reference evidence="1" key="1">
    <citation type="submission" date="2021-09" db="EMBL/GenBank/DDBJ databases">
        <title>A high-quality genome of the endoparasitic fungus Hirsutella rhossiliensis with a comparison of Hirsutella genomes reveals transposable elements contributing to genome size variation.</title>
        <authorList>
            <person name="Lin R."/>
            <person name="Jiao Y."/>
            <person name="Sun X."/>
            <person name="Ling J."/>
            <person name="Xie B."/>
            <person name="Cheng X."/>
        </authorList>
    </citation>
    <scope>NUCLEOTIDE SEQUENCE</scope>
    <source>
        <strain evidence="1">HR02</strain>
    </source>
</reference>
<dbReference type="SUPFAM" id="SSF48239">
    <property type="entry name" value="Terpenoid cyclases/Protein prenyltransferases"/>
    <property type="match status" value="1"/>
</dbReference>
<dbReference type="InterPro" id="IPR008930">
    <property type="entry name" value="Terpenoid_cyclase/PrenylTrfase"/>
</dbReference>
<dbReference type="InterPro" id="IPR023198">
    <property type="entry name" value="PGP-like_dom2"/>
</dbReference>
<dbReference type="InterPro" id="IPR023214">
    <property type="entry name" value="HAD_sf"/>
</dbReference>
<dbReference type="RefSeq" id="XP_044722338.1">
    <property type="nucleotide sequence ID" value="XM_044861312.1"/>
</dbReference>
<dbReference type="SUPFAM" id="SSF56784">
    <property type="entry name" value="HAD-like"/>
    <property type="match status" value="1"/>
</dbReference>
<gene>
    <name evidence="1" type="ORF">HRG_02841</name>
</gene>
<dbReference type="AlphaFoldDB" id="A0A9P8N0U0"/>